<organism evidence="13 14">
    <name type="scientific">Blattamonas nauphoetae</name>
    <dbReference type="NCBI Taxonomy" id="2049346"/>
    <lineage>
        <taxon>Eukaryota</taxon>
        <taxon>Metamonada</taxon>
        <taxon>Preaxostyla</taxon>
        <taxon>Oxymonadida</taxon>
        <taxon>Blattamonas</taxon>
    </lineage>
</organism>
<dbReference type="Proteomes" id="UP001281761">
    <property type="component" value="Unassembled WGS sequence"/>
</dbReference>
<feature type="region of interest" description="Disordered" evidence="12">
    <location>
        <begin position="361"/>
        <end position="403"/>
    </location>
</feature>
<feature type="compositionally biased region" description="Basic and acidic residues" evidence="12">
    <location>
        <begin position="525"/>
        <end position="550"/>
    </location>
</feature>
<comment type="subcellular location">
    <subcellularLocation>
        <location evidence="1">Cytoplasm</location>
        <location evidence="1">Cytoskeleton</location>
        <location evidence="1">Microtubule organizing center</location>
        <location evidence="1">Centrosome</location>
        <location evidence="1">Centriole</location>
    </subcellularLocation>
</comment>
<comment type="function">
    <text evidence="10">Essential for the assembly of the distal half of centrioles, required for centriole elongation. Acts as a negative regulator of centriole elongation.</text>
</comment>
<evidence type="ECO:0000313" key="13">
    <source>
        <dbReference type="EMBL" id="KAK2961219.1"/>
    </source>
</evidence>
<evidence type="ECO:0000256" key="2">
    <source>
        <dbReference type="ARBA" id="ARBA00010411"/>
    </source>
</evidence>
<feature type="compositionally biased region" description="Low complexity" evidence="12">
    <location>
        <begin position="472"/>
        <end position="491"/>
    </location>
</feature>
<keyword evidence="5" id="KW-0677">Repeat</keyword>
<evidence type="ECO:0000256" key="12">
    <source>
        <dbReference type="SAM" id="MobiDB-lite"/>
    </source>
</evidence>
<feature type="compositionally biased region" description="Polar residues" evidence="12">
    <location>
        <begin position="312"/>
        <end position="323"/>
    </location>
</feature>
<sequence length="561" mass="63830">MDTVSDMQDFSSDYAYRSSSDPTAQPTSLSNSPRLNIPQHHINSDDFPSERASIDVIIDRETSQLEDRLSAFNRSFMAQIEQAMNALRMAVDSKEHEIERLKRLHSQEQQHLADELASLQTNHLSSSTLIKKQKCIIEHLTCQHARNLEAKHSHRILGMTFAAWKLGTRILREQQLRKQKAAHFHSLFLLKKSLSSWRSYTLLSSQLTHKQNVQRTINDERARFEATYGVAMNDLRSQLANATELLAKERAMRTQFNKDMRQAVFRGVTALNTETLRALGQRQDLHLDGVPPSSLFGTGWPVFTNEEPPQPSGSQQYQETGNEQWDRGTQERGIDEGEHDPHPHEEAEHNKAEVFTEDSSLCNFGEPVPNVQRTQSEENEAPLEEVEPPQPEHRLPPHSQAARHFPTSTAIRAPPAFSDWVISPLTEVFDPSGVGEDDGRLESHPQRKEPTPFDAPRSGIPQAHRIRPNVSTNPRPNTQPNRPLTPPQRQTSAKKRLIDDQRAEMTKMKAPTDQRPVTMRPASDLGKERGGRDWMRPAGKEQTFRPDRNEISLQGKKKPRP</sequence>
<evidence type="ECO:0000256" key="9">
    <source>
        <dbReference type="ARBA" id="ARBA00031694"/>
    </source>
</evidence>
<feature type="compositionally biased region" description="Acidic residues" evidence="12">
    <location>
        <begin position="377"/>
        <end position="387"/>
    </location>
</feature>
<protein>
    <recommendedName>
        <fullName evidence="3">Centrosomal protein POC5</fullName>
    </recommendedName>
    <alternativeName>
        <fullName evidence="9">Protein of centriole 5</fullName>
    </alternativeName>
</protein>
<evidence type="ECO:0000256" key="7">
    <source>
        <dbReference type="ARBA" id="ARBA00023212"/>
    </source>
</evidence>
<dbReference type="EMBL" id="JARBJD010000017">
    <property type="protein sequence ID" value="KAK2961219.1"/>
    <property type="molecule type" value="Genomic_DNA"/>
</dbReference>
<feature type="compositionally biased region" description="Basic and acidic residues" evidence="12">
    <location>
        <begin position="324"/>
        <end position="348"/>
    </location>
</feature>
<accession>A0ABQ9YC82</accession>
<keyword evidence="7" id="KW-0206">Cytoskeleton</keyword>
<comment type="similarity">
    <text evidence="2">Belongs to the POC5 family.</text>
</comment>
<feature type="region of interest" description="Disordered" evidence="12">
    <location>
        <begin position="297"/>
        <end position="348"/>
    </location>
</feature>
<evidence type="ECO:0000256" key="11">
    <source>
        <dbReference type="SAM" id="Coils"/>
    </source>
</evidence>
<evidence type="ECO:0000256" key="10">
    <source>
        <dbReference type="ARBA" id="ARBA00049959"/>
    </source>
</evidence>
<evidence type="ECO:0000256" key="5">
    <source>
        <dbReference type="ARBA" id="ARBA00022737"/>
    </source>
</evidence>
<evidence type="ECO:0000256" key="8">
    <source>
        <dbReference type="ARBA" id="ARBA00023306"/>
    </source>
</evidence>
<evidence type="ECO:0000256" key="1">
    <source>
        <dbReference type="ARBA" id="ARBA00004114"/>
    </source>
</evidence>
<gene>
    <name evidence="13" type="ORF">BLNAU_3665</name>
</gene>
<dbReference type="PANTHER" id="PTHR28618:SF1">
    <property type="entry name" value="CENTROSOMAL PROTEIN POC5"/>
    <property type="match status" value="1"/>
</dbReference>
<dbReference type="PANTHER" id="PTHR28618">
    <property type="entry name" value="CENTROSOMAL PROTEIN POC5"/>
    <property type="match status" value="1"/>
</dbReference>
<comment type="caution">
    <text evidence="13">The sequence shown here is derived from an EMBL/GenBank/DDBJ whole genome shotgun (WGS) entry which is preliminary data.</text>
</comment>
<keyword evidence="8" id="KW-0131">Cell cycle</keyword>
<feature type="region of interest" description="Disordered" evidence="12">
    <location>
        <begin position="427"/>
        <end position="561"/>
    </location>
</feature>
<evidence type="ECO:0000256" key="3">
    <source>
        <dbReference type="ARBA" id="ARBA00014910"/>
    </source>
</evidence>
<feature type="compositionally biased region" description="Basic and acidic residues" evidence="12">
    <location>
        <begin position="496"/>
        <end position="512"/>
    </location>
</feature>
<proteinExistence type="inferred from homology"/>
<evidence type="ECO:0000256" key="6">
    <source>
        <dbReference type="ARBA" id="ARBA00023054"/>
    </source>
</evidence>
<feature type="compositionally biased region" description="Basic and acidic residues" evidence="12">
    <location>
        <begin position="437"/>
        <end position="451"/>
    </location>
</feature>
<feature type="coiled-coil region" evidence="11">
    <location>
        <begin position="77"/>
        <end position="111"/>
    </location>
</feature>
<dbReference type="InterPro" id="IPR033351">
    <property type="entry name" value="POC5"/>
</dbReference>
<name>A0ABQ9YC82_9EUKA</name>
<keyword evidence="14" id="KW-1185">Reference proteome</keyword>
<keyword evidence="6 11" id="KW-0175">Coiled coil</keyword>
<feature type="region of interest" description="Disordered" evidence="12">
    <location>
        <begin position="1"/>
        <end position="48"/>
    </location>
</feature>
<feature type="compositionally biased region" description="Polar residues" evidence="12">
    <location>
        <begin position="1"/>
        <end position="34"/>
    </location>
</feature>
<evidence type="ECO:0000313" key="14">
    <source>
        <dbReference type="Proteomes" id="UP001281761"/>
    </source>
</evidence>
<evidence type="ECO:0000256" key="4">
    <source>
        <dbReference type="ARBA" id="ARBA00022490"/>
    </source>
</evidence>
<keyword evidence="4" id="KW-0963">Cytoplasm</keyword>
<reference evidence="13 14" key="1">
    <citation type="journal article" date="2022" name="bioRxiv">
        <title>Genomics of Preaxostyla Flagellates Illuminates Evolutionary Transitions and the Path Towards Mitochondrial Loss.</title>
        <authorList>
            <person name="Novak L.V.F."/>
            <person name="Treitli S.C."/>
            <person name="Pyrih J."/>
            <person name="Halakuc P."/>
            <person name="Pipaliya S.V."/>
            <person name="Vacek V."/>
            <person name="Brzon O."/>
            <person name="Soukal P."/>
            <person name="Eme L."/>
            <person name="Dacks J.B."/>
            <person name="Karnkowska A."/>
            <person name="Elias M."/>
            <person name="Hampl V."/>
        </authorList>
    </citation>
    <scope>NUCLEOTIDE SEQUENCE [LARGE SCALE GENOMIC DNA]</scope>
    <source>
        <strain evidence="13">NAU3</strain>
        <tissue evidence="13">Gut</tissue>
    </source>
</reference>